<evidence type="ECO:0000313" key="2">
    <source>
        <dbReference type="EMBL" id="CAE7523041.1"/>
    </source>
</evidence>
<accession>A0A812TIN5</accession>
<feature type="region of interest" description="Disordered" evidence="1">
    <location>
        <begin position="1"/>
        <end position="39"/>
    </location>
</feature>
<proteinExistence type="predicted"/>
<reference evidence="2" key="1">
    <citation type="submission" date="2021-02" db="EMBL/GenBank/DDBJ databases">
        <authorList>
            <person name="Dougan E. K."/>
            <person name="Rhodes N."/>
            <person name="Thang M."/>
            <person name="Chan C."/>
        </authorList>
    </citation>
    <scope>NUCLEOTIDE SEQUENCE</scope>
</reference>
<keyword evidence="3" id="KW-1185">Reference proteome</keyword>
<gene>
    <name evidence="2" type="ORF">SNAT2548_LOCUS29279</name>
</gene>
<comment type="caution">
    <text evidence="2">The sequence shown here is derived from an EMBL/GenBank/DDBJ whole genome shotgun (WGS) entry which is preliminary data.</text>
</comment>
<evidence type="ECO:0000313" key="3">
    <source>
        <dbReference type="Proteomes" id="UP000604046"/>
    </source>
</evidence>
<protein>
    <submittedName>
        <fullName evidence="2">Uncharacterized protein</fullName>
    </submittedName>
</protein>
<dbReference type="AlphaFoldDB" id="A0A812TIN5"/>
<dbReference type="EMBL" id="CAJNDS010002549">
    <property type="protein sequence ID" value="CAE7523041.1"/>
    <property type="molecule type" value="Genomic_DNA"/>
</dbReference>
<dbReference type="Proteomes" id="UP000604046">
    <property type="component" value="Unassembled WGS sequence"/>
</dbReference>
<evidence type="ECO:0000256" key="1">
    <source>
        <dbReference type="SAM" id="MobiDB-lite"/>
    </source>
</evidence>
<sequence>MQPSGVNVQSSRCREDEERQRREEAEAVAEEQRRASEAEAAWKKVQEAIDADDERALLKALNDVEGSLPPEKVAVARRRIPAMRARAEMRKELSIAIKQPEPWHGKFDRAMGCSRALISIGRIAAAVAGDSDFVRQGEGRGHGKTCCQGEHVEPQVRHCCRQTVLLATGAPQSIP</sequence>
<feature type="compositionally biased region" description="Basic and acidic residues" evidence="1">
    <location>
        <begin position="12"/>
        <end position="39"/>
    </location>
</feature>
<dbReference type="OrthoDB" id="10453002at2759"/>
<name>A0A812TIN5_9DINO</name>
<organism evidence="2 3">
    <name type="scientific">Symbiodinium natans</name>
    <dbReference type="NCBI Taxonomy" id="878477"/>
    <lineage>
        <taxon>Eukaryota</taxon>
        <taxon>Sar</taxon>
        <taxon>Alveolata</taxon>
        <taxon>Dinophyceae</taxon>
        <taxon>Suessiales</taxon>
        <taxon>Symbiodiniaceae</taxon>
        <taxon>Symbiodinium</taxon>
    </lineage>
</organism>